<proteinExistence type="predicted"/>
<reference evidence="2 3" key="1">
    <citation type="submission" date="2023-07" db="EMBL/GenBank/DDBJ databases">
        <title>Sequencing the genomes of 1000 actinobacteria strains.</title>
        <authorList>
            <person name="Klenk H.-P."/>
        </authorList>
    </citation>
    <scope>NUCLEOTIDE SEQUENCE [LARGE SCALE GENOMIC DNA]</scope>
    <source>
        <strain evidence="2 3">DSM 22966</strain>
    </source>
</reference>
<keyword evidence="1" id="KW-0812">Transmembrane</keyword>
<evidence type="ECO:0000313" key="3">
    <source>
        <dbReference type="Proteomes" id="UP001183794"/>
    </source>
</evidence>
<evidence type="ECO:0000256" key="1">
    <source>
        <dbReference type="SAM" id="Phobius"/>
    </source>
</evidence>
<dbReference type="RefSeq" id="WP_310174219.1">
    <property type="nucleotide sequence ID" value="NZ_BAABHE010000003.1"/>
</dbReference>
<accession>A0ABU2B275</accession>
<sequence>MFEPLDLQTPQLAIGIGFVFAIAGAAILAHATWRARRLKAWESGETRRFEGTDSRGERADAPRDVRIETLAGLVAMLLGVASGVYGVVSQNHQQDVLESNVIAKYPEVQEVEADLWRGNLLEAEVTTVDGEQLDLRIVFDPDTGEPTIQGEHPQLEPQQ</sequence>
<dbReference type="EMBL" id="JAVDYJ010000001">
    <property type="protein sequence ID" value="MDR7347702.1"/>
    <property type="molecule type" value="Genomic_DNA"/>
</dbReference>
<name>A0ABU2B275_9MICC</name>
<feature type="transmembrane region" description="Helical" evidence="1">
    <location>
        <begin position="12"/>
        <end position="33"/>
    </location>
</feature>
<dbReference type="Proteomes" id="UP001183794">
    <property type="component" value="Unassembled WGS sequence"/>
</dbReference>
<evidence type="ECO:0000313" key="2">
    <source>
        <dbReference type="EMBL" id="MDR7347702.1"/>
    </source>
</evidence>
<organism evidence="2 3">
    <name type="scientific">Enteractinococcus fodinae</name>
    <dbReference type="NCBI Taxonomy" id="684663"/>
    <lineage>
        <taxon>Bacteria</taxon>
        <taxon>Bacillati</taxon>
        <taxon>Actinomycetota</taxon>
        <taxon>Actinomycetes</taxon>
        <taxon>Micrococcales</taxon>
        <taxon>Micrococcaceae</taxon>
    </lineage>
</organism>
<keyword evidence="1" id="KW-0472">Membrane</keyword>
<keyword evidence="1" id="KW-1133">Transmembrane helix</keyword>
<protein>
    <submittedName>
        <fullName evidence="2">Uncharacterized protein</fullName>
    </submittedName>
</protein>
<keyword evidence="3" id="KW-1185">Reference proteome</keyword>
<gene>
    <name evidence="2" type="ORF">J2S62_001959</name>
</gene>
<comment type="caution">
    <text evidence="2">The sequence shown here is derived from an EMBL/GenBank/DDBJ whole genome shotgun (WGS) entry which is preliminary data.</text>
</comment>